<feature type="compositionally biased region" description="Polar residues" evidence="1">
    <location>
        <begin position="110"/>
        <end position="122"/>
    </location>
</feature>
<accession>A0A6L2MB59</accession>
<organism evidence="2">
    <name type="scientific">Tanacetum cinerariifolium</name>
    <name type="common">Dalmatian daisy</name>
    <name type="synonym">Chrysanthemum cinerariifolium</name>
    <dbReference type="NCBI Taxonomy" id="118510"/>
    <lineage>
        <taxon>Eukaryota</taxon>
        <taxon>Viridiplantae</taxon>
        <taxon>Streptophyta</taxon>
        <taxon>Embryophyta</taxon>
        <taxon>Tracheophyta</taxon>
        <taxon>Spermatophyta</taxon>
        <taxon>Magnoliopsida</taxon>
        <taxon>eudicotyledons</taxon>
        <taxon>Gunneridae</taxon>
        <taxon>Pentapetalae</taxon>
        <taxon>asterids</taxon>
        <taxon>campanulids</taxon>
        <taxon>Asterales</taxon>
        <taxon>Asteraceae</taxon>
        <taxon>Asteroideae</taxon>
        <taxon>Anthemideae</taxon>
        <taxon>Anthemidinae</taxon>
        <taxon>Tanacetum</taxon>
    </lineage>
</organism>
<feature type="compositionally biased region" description="Low complexity" evidence="1">
    <location>
        <begin position="59"/>
        <end position="81"/>
    </location>
</feature>
<evidence type="ECO:0000256" key="1">
    <source>
        <dbReference type="SAM" id="MobiDB-lite"/>
    </source>
</evidence>
<dbReference type="AlphaFoldDB" id="A0A6L2MB59"/>
<feature type="region of interest" description="Disordered" evidence="1">
    <location>
        <begin position="53"/>
        <end position="122"/>
    </location>
</feature>
<dbReference type="EMBL" id="BKCJ010006271">
    <property type="protein sequence ID" value="GEU71236.1"/>
    <property type="molecule type" value="Genomic_DNA"/>
</dbReference>
<feature type="compositionally biased region" description="Polar residues" evidence="1">
    <location>
        <begin position="87"/>
        <end position="99"/>
    </location>
</feature>
<reference evidence="2" key="1">
    <citation type="journal article" date="2019" name="Sci. Rep.">
        <title>Draft genome of Tanacetum cinerariifolium, the natural source of mosquito coil.</title>
        <authorList>
            <person name="Yamashiro T."/>
            <person name="Shiraishi A."/>
            <person name="Satake H."/>
            <person name="Nakayama K."/>
        </authorList>
    </citation>
    <scope>NUCLEOTIDE SEQUENCE</scope>
</reference>
<evidence type="ECO:0000313" key="2">
    <source>
        <dbReference type="EMBL" id="GEU71236.1"/>
    </source>
</evidence>
<name>A0A6L2MB59_TANCI</name>
<comment type="caution">
    <text evidence="2">The sequence shown here is derived from an EMBL/GenBank/DDBJ whole genome shotgun (WGS) entry which is preliminary data.</text>
</comment>
<gene>
    <name evidence="2" type="ORF">Tci_043214</name>
</gene>
<protein>
    <submittedName>
        <fullName evidence="2">Uncharacterized protein</fullName>
    </submittedName>
</protein>
<proteinExistence type="predicted"/>
<sequence length="122" mass="12484">MFCSPSATMEEEEEVVAVCARVSGGCGRCDGLCGGGGGEWCGGHDETRLRQLMSSPGAPSVGPSTPPSYSSGPSTPSSYPSGPSPPLNYSSRSSRNAEYSNFGAGVQRTLKLSRNSSNNAEG</sequence>